<organism evidence="1 2">
    <name type="scientific">Roseinatronobacter ekhonensis</name>
    <dbReference type="NCBI Taxonomy" id="254356"/>
    <lineage>
        <taxon>Bacteria</taxon>
        <taxon>Pseudomonadati</taxon>
        <taxon>Pseudomonadota</taxon>
        <taxon>Alphaproteobacteria</taxon>
        <taxon>Rhodobacterales</taxon>
        <taxon>Paracoccaceae</taxon>
        <taxon>Roseinatronobacter</taxon>
    </lineage>
</organism>
<dbReference type="RefSeq" id="WP_306418874.1">
    <property type="nucleotide sequence ID" value="NZ_UIHC01000027.1"/>
</dbReference>
<sequence>MGVTQEQIDQICAALPGAEFARPPELTSWKVGGKMFACFAANGDPSGVSVKCADIDTARMLIDAGLAQRAPYFHASWVRLPFDATGLEDAHHRLVVSYDLVRGGLKKAARDALPARGDF</sequence>
<dbReference type="Proteomes" id="UP000272908">
    <property type="component" value="Unassembled WGS sequence"/>
</dbReference>
<proteinExistence type="predicted"/>
<dbReference type="SUPFAM" id="SSF142906">
    <property type="entry name" value="YjbR-like"/>
    <property type="match status" value="1"/>
</dbReference>
<dbReference type="EMBL" id="UIHC01000027">
    <property type="protein sequence ID" value="SUZ32760.1"/>
    <property type="molecule type" value="Genomic_DNA"/>
</dbReference>
<dbReference type="Gene3D" id="3.90.1150.30">
    <property type="match status" value="1"/>
</dbReference>
<gene>
    <name evidence="1" type="ORF">ROE7235_02522</name>
</gene>
<evidence type="ECO:0000313" key="1">
    <source>
        <dbReference type="EMBL" id="SUZ32760.1"/>
    </source>
</evidence>
<evidence type="ECO:0008006" key="3">
    <source>
        <dbReference type="Google" id="ProtNLM"/>
    </source>
</evidence>
<dbReference type="AlphaFoldDB" id="A0A3B0MBJ2"/>
<reference evidence="2" key="1">
    <citation type="submission" date="2018-08" db="EMBL/GenBank/DDBJ databases">
        <authorList>
            <person name="Rodrigo-Torres L."/>
            <person name="Arahal R. D."/>
            <person name="Lucena T."/>
        </authorList>
    </citation>
    <scope>NUCLEOTIDE SEQUENCE [LARGE SCALE GENOMIC DNA]</scope>
    <source>
        <strain evidence="2">CECT 7235</strain>
    </source>
</reference>
<name>A0A3B0MBJ2_9RHOB</name>
<keyword evidence="2" id="KW-1185">Reference proteome</keyword>
<evidence type="ECO:0000313" key="2">
    <source>
        <dbReference type="Proteomes" id="UP000272908"/>
    </source>
</evidence>
<accession>A0A3B0MBJ2</accession>
<dbReference type="InterPro" id="IPR058532">
    <property type="entry name" value="YjbR/MT2646/Rv2570-like"/>
</dbReference>
<protein>
    <recommendedName>
        <fullName evidence="3">MmcQ/YjbR family DNA-binding protein</fullName>
    </recommendedName>
</protein>
<dbReference type="InterPro" id="IPR038056">
    <property type="entry name" value="YjbR-like_sf"/>
</dbReference>
<dbReference type="Pfam" id="PF04237">
    <property type="entry name" value="YjbR"/>
    <property type="match status" value="1"/>
</dbReference>